<name>A0A812PI82_9DINO</name>
<feature type="compositionally biased region" description="Basic and acidic residues" evidence="1">
    <location>
        <begin position="40"/>
        <end position="55"/>
    </location>
</feature>
<protein>
    <submittedName>
        <fullName evidence="2">Uncharacterized protein</fullName>
    </submittedName>
</protein>
<accession>A0A812PI82</accession>
<comment type="caution">
    <text evidence="2">The sequence shown here is derived from an EMBL/GenBank/DDBJ whole genome shotgun (WGS) entry which is preliminary data.</text>
</comment>
<dbReference type="EMBL" id="CAJNJA010014830">
    <property type="protein sequence ID" value="CAE7351134.1"/>
    <property type="molecule type" value="Genomic_DNA"/>
</dbReference>
<organism evidence="2 3">
    <name type="scientific">Symbiodinium necroappetens</name>
    <dbReference type="NCBI Taxonomy" id="1628268"/>
    <lineage>
        <taxon>Eukaryota</taxon>
        <taxon>Sar</taxon>
        <taxon>Alveolata</taxon>
        <taxon>Dinophyceae</taxon>
        <taxon>Suessiales</taxon>
        <taxon>Symbiodiniaceae</taxon>
        <taxon>Symbiodinium</taxon>
    </lineage>
</organism>
<proteinExistence type="predicted"/>
<keyword evidence="3" id="KW-1185">Reference proteome</keyword>
<evidence type="ECO:0000313" key="3">
    <source>
        <dbReference type="Proteomes" id="UP000601435"/>
    </source>
</evidence>
<evidence type="ECO:0000256" key="1">
    <source>
        <dbReference type="SAM" id="MobiDB-lite"/>
    </source>
</evidence>
<feature type="non-terminal residue" evidence="2">
    <location>
        <position position="69"/>
    </location>
</feature>
<feature type="non-terminal residue" evidence="2">
    <location>
        <position position="1"/>
    </location>
</feature>
<dbReference type="AlphaFoldDB" id="A0A812PI82"/>
<dbReference type="Proteomes" id="UP000601435">
    <property type="component" value="Unassembled WGS sequence"/>
</dbReference>
<feature type="region of interest" description="Disordered" evidence="1">
    <location>
        <begin position="1"/>
        <end position="69"/>
    </location>
</feature>
<sequence length="69" mass="7414">LGCARAPRSGGLHHEAGHLPDSGLGDGERLRAGLHGHAPRLPESRNLHAVRDEKTTPQVVLYQFDSSDP</sequence>
<evidence type="ECO:0000313" key="2">
    <source>
        <dbReference type="EMBL" id="CAE7351134.1"/>
    </source>
</evidence>
<reference evidence="2" key="1">
    <citation type="submission" date="2021-02" db="EMBL/GenBank/DDBJ databases">
        <authorList>
            <person name="Dougan E. K."/>
            <person name="Rhodes N."/>
            <person name="Thang M."/>
            <person name="Chan C."/>
        </authorList>
    </citation>
    <scope>NUCLEOTIDE SEQUENCE</scope>
</reference>
<gene>
    <name evidence="2" type="ORF">SNEC2469_LOCUS9115</name>
</gene>